<dbReference type="GeneID" id="38667376"/>
<organism evidence="1 3">
    <name type="scientific">Sulfodiicoccus acidiphilus</name>
    <dbReference type="NCBI Taxonomy" id="1670455"/>
    <lineage>
        <taxon>Archaea</taxon>
        <taxon>Thermoproteota</taxon>
        <taxon>Thermoprotei</taxon>
        <taxon>Sulfolobales</taxon>
        <taxon>Sulfolobaceae</taxon>
        <taxon>Sulfodiicoccus</taxon>
    </lineage>
</organism>
<evidence type="ECO:0000313" key="1">
    <source>
        <dbReference type="EMBL" id="BBD73515.1"/>
    </source>
</evidence>
<dbReference type="Proteomes" id="UP000616143">
    <property type="component" value="Unassembled WGS sequence"/>
</dbReference>
<reference evidence="1" key="3">
    <citation type="journal article" date="2019" name="BMC Res. Notes">
        <title>Complete genome sequence of the Sulfodiicoccus acidiphilus strain HS-1T, the first crenarchaeon that lacks polB3, isolated from an acidic hot spring in Ohwaku-dani, Hakone, Japan.</title>
        <authorList>
            <person name="Sakai H.D."/>
            <person name="Kurosawa N."/>
        </authorList>
    </citation>
    <scope>NUCLEOTIDE SEQUENCE</scope>
    <source>
        <strain evidence="1">HS-1</strain>
    </source>
</reference>
<reference evidence="2" key="1">
    <citation type="journal article" date="2014" name="Int. J. Syst. Evol. Microbiol.">
        <title>Complete genome sequence of Corynebacterium casei LMG S-19264T (=DSM 44701T), isolated from a smear-ripened cheese.</title>
        <authorList>
            <consortium name="US DOE Joint Genome Institute (JGI-PGF)"/>
            <person name="Walter F."/>
            <person name="Albersmeier A."/>
            <person name="Kalinowski J."/>
            <person name="Ruckert C."/>
        </authorList>
    </citation>
    <scope>NUCLEOTIDE SEQUENCE</scope>
    <source>
        <strain evidence="2">JCM 31740</strain>
    </source>
</reference>
<name>A0A348B5R3_9CREN</name>
<evidence type="ECO:0000313" key="3">
    <source>
        <dbReference type="Proteomes" id="UP000276741"/>
    </source>
</evidence>
<reference evidence="2" key="4">
    <citation type="submission" date="2020-09" db="EMBL/GenBank/DDBJ databases">
        <authorList>
            <person name="Sun Q."/>
            <person name="Ohkuma M."/>
        </authorList>
    </citation>
    <scope>NUCLEOTIDE SEQUENCE</scope>
    <source>
        <strain evidence="2">JCM 31740</strain>
    </source>
</reference>
<gene>
    <name evidence="2" type="ORF">GCM10007116_07950</name>
    <name evidence="1" type="ORF">HS1genome_1904</name>
</gene>
<dbReference type="Proteomes" id="UP000276741">
    <property type="component" value="Chromosome"/>
</dbReference>
<dbReference type="EMBL" id="BMQS01000006">
    <property type="protein sequence ID" value="GGT92596.1"/>
    <property type="molecule type" value="Genomic_DNA"/>
</dbReference>
<sequence length="88" mass="9943">MEEWEYSRSGLQVSSNYPSSPFPTTSFQVLVDGEFGNLIVEFQRGVERSLEGEAFVTIGIDDRGRVSYISIEPLDPDLKEGVKRIKNE</sequence>
<keyword evidence="3" id="KW-1185">Reference proteome</keyword>
<reference evidence="3" key="2">
    <citation type="submission" date="2018-04" db="EMBL/GenBank/DDBJ databases">
        <title>Complete genome sequence of Sulfodiicoccus acidiphilus strain HS-1.</title>
        <authorList>
            <person name="Sakai H.D."/>
            <person name="Kurosawa N."/>
        </authorList>
    </citation>
    <scope>NUCLEOTIDE SEQUENCE [LARGE SCALE GENOMIC DNA]</scope>
    <source>
        <strain evidence="3">HS-1</strain>
    </source>
</reference>
<evidence type="ECO:0000313" key="2">
    <source>
        <dbReference type="EMBL" id="GGT92596.1"/>
    </source>
</evidence>
<dbReference type="KEGG" id="sacd:HS1genome_1904"/>
<dbReference type="OrthoDB" id="41219at2157"/>
<dbReference type="RefSeq" id="WP_126450749.1">
    <property type="nucleotide sequence ID" value="NZ_AP018553.1"/>
</dbReference>
<dbReference type="AlphaFoldDB" id="A0A348B5R3"/>
<dbReference type="EMBL" id="AP018553">
    <property type="protein sequence ID" value="BBD73515.1"/>
    <property type="molecule type" value="Genomic_DNA"/>
</dbReference>
<accession>A0A348B5R3</accession>
<protein>
    <submittedName>
        <fullName evidence="1">Uncharacterized protein</fullName>
    </submittedName>
</protein>
<proteinExistence type="predicted"/>